<dbReference type="PANTHER" id="PTHR35534:SF1">
    <property type="entry name" value="LARGE RIBOSOMAL SUBUNIT PROTEIN BL32"/>
    <property type="match status" value="1"/>
</dbReference>
<organism evidence="4">
    <name type="scientific">marine sediment metagenome</name>
    <dbReference type="NCBI Taxonomy" id="412755"/>
    <lineage>
        <taxon>unclassified sequences</taxon>
        <taxon>metagenomes</taxon>
        <taxon>ecological metagenomes</taxon>
    </lineage>
</organism>
<dbReference type="SUPFAM" id="SSF57829">
    <property type="entry name" value="Zn-binding ribosomal proteins"/>
    <property type="match status" value="1"/>
</dbReference>
<evidence type="ECO:0000256" key="1">
    <source>
        <dbReference type="ARBA" id="ARBA00008560"/>
    </source>
</evidence>
<sequence length="58" mass="6499">MALPKRKYAKARRGKRRGHLGLSLPSVEYCPQCHSPKLPHHVCPTCGSYAGRDVIEIK</sequence>
<dbReference type="Pfam" id="PF01783">
    <property type="entry name" value="Ribosomal_L32p"/>
    <property type="match status" value="1"/>
</dbReference>
<dbReference type="AlphaFoldDB" id="X1VES2"/>
<evidence type="ECO:0000313" key="4">
    <source>
        <dbReference type="EMBL" id="GAJ12726.1"/>
    </source>
</evidence>
<dbReference type="GO" id="GO:0003735">
    <property type="term" value="F:structural constituent of ribosome"/>
    <property type="evidence" value="ECO:0007669"/>
    <property type="project" value="InterPro"/>
</dbReference>
<comment type="caution">
    <text evidence="4">The sequence shown here is derived from an EMBL/GenBank/DDBJ whole genome shotgun (WGS) entry which is preliminary data.</text>
</comment>
<evidence type="ECO:0000256" key="3">
    <source>
        <dbReference type="ARBA" id="ARBA00023274"/>
    </source>
</evidence>
<reference evidence="4" key="1">
    <citation type="journal article" date="2014" name="Front. Microbiol.">
        <title>High frequency of phylogenetically diverse reductive dehalogenase-homologous genes in deep subseafloor sedimentary metagenomes.</title>
        <authorList>
            <person name="Kawai M."/>
            <person name="Futagami T."/>
            <person name="Toyoda A."/>
            <person name="Takaki Y."/>
            <person name="Nishi S."/>
            <person name="Hori S."/>
            <person name="Arai W."/>
            <person name="Tsubouchi T."/>
            <person name="Morono Y."/>
            <person name="Uchiyama I."/>
            <person name="Ito T."/>
            <person name="Fujiyama A."/>
            <person name="Inagaki F."/>
            <person name="Takami H."/>
        </authorList>
    </citation>
    <scope>NUCLEOTIDE SEQUENCE</scope>
    <source>
        <strain evidence="4">Expedition CK06-06</strain>
    </source>
</reference>
<gene>
    <name evidence="4" type="ORF">S12H4_49510</name>
</gene>
<proteinExistence type="inferred from homology"/>
<dbReference type="InterPro" id="IPR044957">
    <property type="entry name" value="Ribosomal_bL32_bact"/>
</dbReference>
<evidence type="ECO:0000256" key="2">
    <source>
        <dbReference type="ARBA" id="ARBA00022980"/>
    </source>
</evidence>
<comment type="similarity">
    <text evidence="1">Belongs to the bacterial ribosomal protein bL32 family.</text>
</comment>
<dbReference type="GO" id="GO:0006412">
    <property type="term" value="P:translation"/>
    <property type="evidence" value="ECO:0007669"/>
    <property type="project" value="InterPro"/>
</dbReference>
<dbReference type="PANTHER" id="PTHR35534">
    <property type="entry name" value="50S RIBOSOMAL PROTEIN L32"/>
    <property type="match status" value="1"/>
</dbReference>
<dbReference type="GO" id="GO:0015934">
    <property type="term" value="C:large ribosomal subunit"/>
    <property type="evidence" value="ECO:0007669"/>
    <property type="project" value="InterPro"/>
</dbReference>
<name>X1VES2_9ZZZZ</name>
<dbReference type="HAMAP" id="MF_00340">
    <property type="entry name" value="Ribosomal_bL32"/>
    <property type="match status" value="1"/>
</dbReference>
<dbReference type="NCBIfam" id="TIGR01031">
    <property type="entry name" value="rpmF_bact"/>
    <property type="match status" value="1"/>
</dbReference>
<accession>X1VES2</accession>
<keyword evidence="3" id="KW-0687">Ribonucleoprotein</keyword>
<dbReference type="EMBL" id="BARW01031068">
    <property type="protein sequence ID" value="GAJ12726.1"/>
    <property type="molecule type" value="Genomic_DNA"/>
</dbReference>
<feature type="non-terminal residue" evidence="4">
    <location>
        <position position="58"/>
    </location>
</feature>
<evidence type="ECO:0008006" key="5">
    <source>
        <dbReference type="Google" id="ProtNLM"/>
    </source>
</evidence>
<protein>
    <recommendedName>
        <fullName evidence="5">50S ribosomal protein L32</fullName>
    </recommendedName>
</protein>
<dbReference type="InterPro" id="IPR002677">
    <property type="entry name" value="Ribosomal_bL32"/>
</dbReference>
<keyword evidence="2" id="KW-0689">Ribosomal protein</keyword>
<dbReference type="InterPro" id="IPR011332">
    <property type="entry name" value="Ribosomal_zn-bd"/>
</dbReference>